<name>A0ABT8W1L0_9GAMM</name>
<dbReference type="InterPro" id="IPR036704">
    <property type="entry name" value="RraA/RraA-like_sf"/>
</dbReference>
<evidence type="ECO:0000313" key="7">
    <source>
        <dbReference type="Proteomes" id="UP001168640"/>
    </source>
</evidence>
<accession>A0ABT8W1L0</accession>
<keyword evidence="3" id="KW-0456">Lyase</keyword>
<proteinExistence type="predicted"/>
<evidence type="ECO:0000256" key="5">
    <source>
        <dbReference type="ARBA" id="ARBA00030169"/>
    </source>
</evidence>
<dbReference type="PANTHER" id="PTHR33254">
    <property type="entry name" value="4-HYDROXY-4-METHYL-2-OXOGLUTARATE ALDOLASE 3-RELATED"/>
    <property type="match status" value="1"/>
</dbReference>
<evidence type="ECO:0000256" key="3">
    <source>
        <dbReference type="ARBA" id="ARBA00023239"/>
    </source>
</evidence>
<organism evidence="6 7">
    <name type="scientific">Marinobacter suaedae</name>
    <dbReference type="NCBI Taxonomy" id="3057675"/>
    <lineage>
        <taxon>Bacteria</taxon>
        <taxon>Pseudomonadati</taxon>
        <taxon>Pseudomonadota</taxon>
        <taxon>Gammaproteobacteria</taxon>
        <taxon>Pseudomonadales</taxon>
        <taxon>Marinobacteraceae</taxon>
        <taxon>Marinobacter</taxon>
    </lineage>
</organism>
<dbReference type="Proteomes" id="UP001168640">
    <property type="component" value="Unassembled WGS sequence"/>
</dbReference>
<dbReference type="InterPro" id="IPR005493">
    <property type="entry name" value="RraA/RraA-like"/>
</dbReference>
<protein>
    <recommendedName>
        <fullName evidence="2">Putative 4-hydroxy-4-methyl-2-oxoglutarate aldolase</fullName>
    </recommendedName>
    <alternativeName>
        <fullName evidence="4">Regulator of ribonuclease activity homolog</fullName>
    </alternativeName>
    <alternativeName>
        <fullName evidence="5">RraA-like protein</fullName>
    </alternativeName>
</protein>
<dbReference type="PANTHER" id="PTHR33254:SF4">
    <property type="entry name" value="4-HYDROXY-4-METHYL-2-OXOGLUTARATE ALDOLASE 3-RELATED"/>
    <property type="match status" value="1"/>
</dbReference>
<dbReference type="RefSeq" id="WP_302909829.1">
    <property type="nucleotide sequence ID" value="NZ_JAUMIS010000002.1"/>
</dbReference>
<reference evidence="6" key="1">
    <citation type="submission" date="2023-07" db="EMBL/GenBank/DDBJ databases">
        <title>Marinobacter sp. chi1 genome sequencing and assembly.</title>
        <authorList>
            <person name="Park S."/>
        </authorList>
    </citation>
    <scope>NUCLEOTIDE SEQUENCE</scope>
    <source>
        <strain evidence="6">Chi1</strain>
    </source>
</reference>
<evidence type="ECO:0000256" key="4">
    <source>
        <dbReference type="ARBA" id="ARBA00029596"/>
    </source>
</evidence>
<dbReference type="SUPFAM" id="SSF89562">
    <property type="entry name" value="RraA-like"/>
    <property type="match status" value="1"/>
</dbReference>
<keyword evidence="7" id="KW-1185">Reference proteome</keyword>
<comment type="caution">
    <text evidence="6">The sequence shown here is derived from an EMBL/GenBank/DDBJ whole genome shotgun (WGS) entry which is preliminary data.</text>
</comment>
<dbReference type="EMBL" id="JAUMIS010000002">
    <property type="protein sequence ID" value="MDO3722066.1"/>
    <property type="molecule type" value="Genomic_DNA"/>
</dbReference>
<gene>
    <name evidence="6" type="ORF">QVZ43_10060</name>
</gene>
<dbReference type="Gene3D" id="3.50.30.40">
    <property type="entry name" value="Ribonuclease E inhibitor RraA/RraA-like"/>
    <property type="match status" value="1"/>
</dbReference>
<evidence type="ECO:0000256" key="1">
    <source>
        <dbReference type="ARBA" id="ARBA00001968"/>
    </source>
</evidence>
<comment type="cofactor">
    <cofactor evidence="1">
        <name>a divalent metal cation</name>
        <dbReference type="ChEBI" id="CHEBI:60240"/>
    </cofactor>
</comment>
<dbReference type="Pfam" id="PF03737">
    <property type="entry name" value="RraA-like"/>
    <property type="match status" value="1"/>
</dbReference>
<evidence type="ECO:0000313" key="6">
    <source>
        <dbReference type="EMBL" id="MDO3722066.1"/>
    </source>
</evidence>
<sequence>MTEKPASAAMHLGPGFRIREYPSRPRPDISQKLGEFETADISDQLNRLYTLSHDIHNLVNDLGFAGPAITIKVFPGDNLMLHKALDLIQPGDVLVIDAGGSDSNAVIGDLIASKAKHRGAAGVVVDGLVRDIKGLKEVGLPVFGKGISPIGPLQRGPGEVNYAISCGGIVVNPGDIVVADMAGVVIVRQEFAGDLLAHLEHSREQRAEYEASVRRGEFNNEWVDQVLDSSNCLRE</sequence>
<dbReference type="CDD" id="cd16841">
    <property type="entry name" value="RraA_family"/>
    <property type="match status" value="1"/>
</dbReference>
<evidence type="ECO:0000256" key="2">
    <source>
        <dbReference type="ARBA" id="ARBA00016549"/>
    </source>
</evidence>